<keyword evidence="6" id="KW-1185">Reference proteome</keyword>
<dbReference type="RefSeq" id="XP_033686125.1">
    <property type="nucleotide sequence ID" value="XM_033821459.1"/>
</dbReference>
<dbReference type="GeneID" id="54574789"/>
<feature type="repeat" description="ANK" evidence="3">
    <location>
        <begin position="57"/>
        <end position="89"/>
    </location>
</feature>
<evidence type="ECO:0000313" key="6">
    <source>
        <dbReference type="Proteomes" id="UP000800094"/>
    </source>
</evidence>
<dbReference type="EMBL" id="ML987193">
    <property type="protein sequence ID" value="KAF2251121.1"/>
    <property type="molecule type" value="Genomic_DNA"/>
</dbReference>
<feature type="region of interest" description="Disordered" evidence="4">
    <location>
        <begin position="1"/>
        <end position="37"/>
    </location>
</feature>
<dbReference type="InterPro" id="IPR036770">
    <property type="entry name" value="Ankyrin_rpt-contain_sf"/>
</dbReference>
<gene>
    <name evidence="5" type="ORF">BU26DRAFT_276559</name>
</gene>
<keyword evidence="2 3" id="KW-0040">ANK repeat</keyword>
<evidence type="ECO:0000313" key="5">
    <source>
        <dbReference type="EMBL" id="KAF2251121.1"/>
    </source>
</evidence>
<dbReference type="Gene3D" id="1.25.40.20">
    <property type="entry name" value="Ankyrin repeat-containing domain"/>
    <property type="match status" value="1"/>
</dbReference>
<dbReference type="PROSITE" id="PS50297">
    <property type="entry name" value="ANK_REP_REGION"/>
    <property type="match status" value="1"/>
</dbReference>
<dbReference type="SMART" id="SM00248">
    <property type="entry name" value="ANK"/>
    <property type="match status" value="3"/>
</dbReference>
<evidence type="ECO:0000256" key="3">
    <source>
        <dbReference type="PROSITE-ProRule" id="PRU00023"/>
    </source>
</evidence>
<dbReference type="OrthoDB" id="341259at2759"/>
<dbReference type="SUPFAM" id="SSF48403">
    <property type="entry name" value="Ankyrin repeat"/>
    <property type="match status" value="1"/>
</dbReference>
<protein>
    <submittedName>
        <fullName evidence="5">Ankyrin</fullName>
    </submittedName>
</protein>
<dbReference type="PANTHER" id="PTHR24171:SF8">
    <property type="entry name" value="BRCA1-ASSOCIATED RING DOMAIN PROTEIN 1"/>
    <property type="match status" value="1"/>
</dbReference>
<dbReference type="PROSITE" id="PS50088">
    <property type="entry name" value="ANK_REPEAT"/>
    <property type="match status" value="1"/>
</dbReference>
<sequence length="250" mass="28248">MAFNARLHAGSARRKRRCQSRRSAAQNSAAFDRTQSQRHQFRQCHPCAASRSQQDNYSQTPLHEACFRTHDNIVKALLDAGADVNAAGMQNYTPIQAAIRNRFARDTPSEDPSVASESHRRLYSIIELLLAADPDWRVCAILGNPILHFLAEFADVHTIRLFQGARLTGIDINSRTAHGETALQVLAKREDVAPGLFRNLANCVRLLGRVTHRTCWPPRAHKRWVRRCCRVTSTTQVKMCMKMQSSLLVH</sequence>
<dbReference type="Pfam" id="PF12796">
    <property type="entry name" value="Ank_2"/>
    <property type="match status" value="1"/>
</dbReference>
<evidence type="ECO:0000256" key="2">
    <source>
        <dbReference type="ARBA" id="ARBA00023043"/>
    </source>
</evidence>
<proteinExistence type="predicted"/>
<reference evidence="5" key="1">
    <citation type="journal article" date="2020" name="Stud. Mycol.">
        <title>101 Dothideomycetes genomes: a test case for predicting lifestyles and emergence of pathogens.</title>
        <authorList>
            <person name="Haridas S."/>
            <person name="Albert R."/>
            <person name="Binder M."/>
            <person name="Bloem J."/>
            <person name="Labutti K."/>
            <person name="Salamov A."/>
            <person name="Andreopoulos B."/>
            <person name="Baker S."/>
            <person name="Barry K."/>
            <person name="Bills G."/>
            <person name="Bluhm B."/>
            <person name="Cannon C."/>
            <person name="Castanera R."/>
            <person name="Culley D."/>
            <person name="Daum C."/>
            <person name="Ezra D."/>
            <person name="Gonzalez J."/>
            <person name="Henrissat B."/>
            <person name="Kuo A."/>
            <person name="Liang C."/>
            <person name="Lipzen A."/>
            <person name="Lutzoni F."/>
            <person name="Magnuson J."/>
            <person name="Mondo S."/>
            <person name="Nolan M."/>
            <person name="Ohm R."/>
            <person name="Pangilinan J."/>
            <person name="Park H.-J."/>
            <person name="Ramirez L."/>
            <person name="Alfaro M."/>
            <person name="Sun H."/>
            <person name="Tritt A."/>
            <person name="Yoshinaga Y."/>
            <person name="Zwiers L.-H."/>
            <person name="Turgeon B."/>
            <person name="Goodwin S."/>
            <person name="Spatafora J."/>
            <person name="Crous P."/>
            <person name="Grigoriev I."/>
        </authorList>
    </citation>
    <scope>NUCLEOTIDE SEQUENCE</scope>
    <source>
        <strain evidence="5">CBS 122368</strain>
    </source>
</reference>
<dbReference type="PANTHER" id="PTHR24171">
    <property type="entry name" value="ANKYRIN REPEAT DOMAIN-CONTAINING PROTEIN 39-RELATED"/>
    <property type="match status" value="1"/>
</dbReference>
<name>A0A6A6IL19_9PLEO</name>
<dbReference type="AlphaFoldDB" id="A0A6A6IL19"/>
<dbReference type="GO" id="GO:0004842">
    <property type="term" value="F:ubiquitin-protein transferase activity"/>
    <property type="evidence" value="ECO:0007669"/>
    <property type="project" value="TreeGrafter"/>
</dbReference>
<dbReference type="GO" id="GO:0085020">
    <property type="term" value="P:protein K6-linked ubiquitination"/>
    <property type="evidence" value="ECO:0007669"/>
    <property type="project" value="TreeGrafter"/>
</dbReference>
<keyword evidence="1" id="KW-0677">Repeat</keyword>
<dbReference type="InterPro" id="IPR002110">
    <property type="entry name" value="Ankyrin_rpt"/>
</dbReference>
<organism evidence="5 6">
    <name type="scientific">Trematosphaeria pertusa</name>
    <dbReference type="NCBI Taxonomy" id="390896"/>
    <lineage>
        <taxon>Eukaryota</taxon>
        <taxon>Fungi</taxon>
        <taxon>Dikarya</taxon>
        <taxon>Ascomycota</taxon>
        <taxon>Pezizomycotina</taxon>
        <taxon>Dothideomycetes</taxon>
        <taxon>Pleosporomycetidae</taxon>
        <taxon>Pleosporales</taxon>
        <taxon>Massarineae</taxon>
        <taxon>Trematosphaeriaceae</taxon>
        <taxon>Trematosphaeria</taxon>
    </lineage>
</organism>
<evidence type="ECO:0000256" key="1">
    <source>
        <dbReference type="ARBA" id="ARBA00022737"/>
    </source>
</evidence>
<feature type="compositionally biased region" description="Low complexity" evidence="4">
    <location>
        <begin position="21"/>
        <end position="30"/>
    </location>
</feature>
<evidence type="ECO:0000256" key="4">
    <source>
        <dbReference type="SAM" id="MobiDB-lite"/>
    </source>
</evidence>
<feature type="compositionally biased region" description="Basic residues" evidence="4">
    <location>
        <begin position="11"/>
        <end position="20"/>
    </location>
</feature>
<dbReference type="Proteomes" id="UP000800094">
    <property type="component" value="Unassembled WGS sequence"/>
</dbReference>
<accession>A0A6A6IL19</accession>